<name>A0A857DHQ9_9FIRM</name>
<gene>
    <name evidence="2" type="ORF">GQ588_04900</name>
</gene>
<organism evidence="2 3">
    <name type="scientific">Dehalobacter restrictus</name>
    <dbReference type="NCBI Taxonomy" id="55583"/>
    <lineage>
        <taxon>Bacteria</taxon>
        <taxon>Bacillati</taxon>
        <taxon>Bacillota</taxon>
        <taxon>Clostridia</taxon>
        <taxon>Eubacteriales</taxon>
        <taxon>Desulfitobacteriaceae</taxon>
        <taxon>Dehalobacter</taxon>
    </lineage>
</organism>
<accession>A0A857DHQ9</accession>
<dbReference type="Proteomes" id="UP000430508">
    <property type="component" value="Chromosome"/>
</dbReference>
<evidence type="ECO:0000256" key="1">
    <source>
        <dbReference type="SAM" id="MobiDB-lite"/>
    </source>
</evidence>
<dbReference type="RefSeq" id="WP_025205350.1">
    <property type="nucleotide sequence ID" value="NZ_CP046996.1"/>
</dbReference>
<protein>
    <submittedName>
        <fullName evidence="2">Uncharacterized protein</fullName>
    </submittedName>
</protein>
<sequence length="249" mass="28658">MLMILYDLIYEDLSVGDIYRKKDRIEYIESLKQRLMQENMESSDEQISENTREANNSQGGGYKASNSSGNNYYNNENTDSKQQSSSANQQASNANHNSKRGDSYHINRKTLIPSPHKLTITHARILKIFNELKALAVDDYPNAVSVLFRVFIELSVDCFITNKSLIDSRLNVDSTLAYKINAVAAYFEINKILTKHELRAIRQMTASENQTQSIRTFHSYIHNKDVTPSSTDLKSAWDDIWTFIEQVWR</sequence>
<evidence type="ECO:0000313" key="3">
    <source>
        <dbReference type="Proteomes" id="UP000430508"/>
    </source>
</evidence>
<dbReference type="EMBL" id="CP046996">
    <property type="protein sequence ID" value="QHA00032.1"/>
    <property type="molecule type" value="Genomic_DNA"/>
</dbReference>
<reference evidence="2 3" key="1">
    <citation type="submission" date="2019-12" db="EMBL/GenBank/DDBJ databases">
        <title>Sequence classification of anaerobic respiratory reductive dehalogenases: First we see many, then we see few.</title>
        <authorList>
            <person name="Molenda O."/>
            <person name="Puentes Jacome L.A."/>
            <person name="Cao X."/>
            <person name="Nesbo C.L."/>
            <person name="Tang S."/>
            <person name="Morson N."/>
            <person name="Patron J."/>
            <person name="Lomheim L."/>
            <person name="Wishart D.S."/>
            <person name="Edwards E.A."/>
        </authorList>
    </citation>
    <scope>NUCLEOTIDE SEQUENCE [LARGE SCALE GENOMIC DNA]</scope>
    <source>
        <strain evidence="2 3">12DCA</strain>
    </source>
</reference>
<feature type="compositionally biased region" description="Low complexity" evidence="1">
    <location>
        <begin position="63"/>
        <end position="96"/>
    </location>
</feature>
<proteinExistence type="predicted"/>
<feature type="region of interest" description="Disordered" evidence="1">
    <location>
        <begin position="39"/>
        <end position="104"/>
    </location>
</feature>
<evidence type="ECO:0000313" key="2">
    <source>
        <dbReference type="EMBL" id="QHA00032.1"/>
    </source>
</evidence>
<dbReference type="AlphaFoldDB" id="A0A857DHQ9"/>